<dbReference type="GO" id="GO:0000132">
    <property type="term" value="P:establishment of mitotic spindle orientation"/>
    <property type="evidence" value="ECO:0007669"/>
    <property type="project" value="TreeGrafter"/>
</dbReference>
<feature type="repeat" description="TPR" evidence="10">
    <location>
        <begin position="273"/>
        <end position="306"/>
    </location>
</feature>
<dbReference type="SMART" id="SM00028">
    <property type="entry name" value="TPR"/>
    <property type="match status" value="7"/>
</dbReference>
<feature type="non-terminal residue" evidence="12">
    <location>
        <position position="656"/>
    </location>
</feature>
<feature type="compositionally biased region" description="Pro residues" evidence="11">
    <location>
        <begin position="630"/>
        <end position="645"/>
    </location>
</feature>
<evidence type="ECO:0000256" key="9">
    <source>
        <dbReference type="ARBA" id="ARBA00023136"/>
    </source>
</evidence>
<evidence type="ECO:0000256" key="3">
    <source>
        <dbReference type="ARBA" id="ARBA00006600"/>
    </source>
</evidence>
<accession>A0A7R9A843</accession>
<dbReference type="EMBL" id="LR901508">
    <property type="protein sequence ID" value="CAD7248781.1"/>
    <property type="molecule type" value="Genomic_DNA"/>
</dbReference>
<evidence type="ECO:0000313" key="13">
    <source>
        <dbReference type="Proteomes" id="UP000677054"/>
    </source>
</evidence>
<feature type="compositionally biased region" description="Basic and acidic residues" evidence="11">
    <location>
        <begin position="607"/>
        <end position="622"/>
    </location>
</feature>
<organism evidence="12">
    <name type="scientific">Darwinula stevensoni</name>
    <dbReference type="NCBI Taxonomy" id="69355"/>
    <lineage>
        <taxon>Eukaryota</taxon>
        <taxon>Metazoa</taxon>
        <taxon>Ecdysozoa</taxon>
        <taxon>Arthropoda</taxon>
        <taxon>Crustacea</taxon>
        <taxon>Oligostraca</taxon>
        <taxon>Ostracoda</taxon>
        <taxon>Podocopa</taxon>
        <taxon>Podocopida</taxon>
        <taxon>Darwinulocopina</taxon>
        <taxon>Darwinuloidea</taxon>
        <taxon>Darwinulidae</taxon>
        <taxon>Darwinula</taxon>
    </lineage>
</organism>
<evidence type="ECO:0000256" key="5">
    <source>
        <dbReference type="ARBA" id="ARBA00022490"/>
    </source>
</evidence>
<keyword evidence="13" id="KW-1185">Reference proteome</keyword>
<evidence type="ECO:0000256" key="1">
    <source>
        <dbReference type="ARBA" id="ARBA00004236"/>
    </source>
</evidence>
<dbReference type="InterPro" id="IPR011990">
    <property type="entry name" value="TPR-like_helical_dom_sf"/>
</dbReference>
<name>A0A7R9A843_9CRUS</name>
<evidence type="ECO:0000256" key="6">
    <source>
        <dbReference type="ARBA" id="ARBA00022553"/>
    </source>
</evidence>
<keyword evidence="9" id="KW-0472">Membrane</keyword>
<dbReference type="SUPFAM" id="SSF48452">
    <property type="entry name" value="TPR-like"/>
    <property type="match status" value="2"/>
</dbReference>
<protein>
    <submittedName>
        <fullName evidence="12">Uncharacterized protein</fullName>
    </submittedName>
</protein>
<evidence type="ECO:0000256" key="11">
    <source>
        <dbReference type="SAM" id="MobiDB-lite"/>
    </source>
</evidence>
<dbReference type="Proteomes" id="UP000677054">
    <property type="component" value="Unassembled WGS sequence"/>
</dbReference>
<evidence type="ECO:0000256" key="8">
    <source>
        <dbReference type="ARBA" id="ARBA00022803"/>
    </source>
</evidence>
<dbReference type="PROSITE" id="PS50005">
    <property type="entry name" value="TPR"/>
    <property type="match status" value="3"/>
</dbReference>
<dbReference type="InterPro" id="IPR052386">
    <property type="entry name" value="GPSM"/>
</dbReference>
<dbReference type="PANTHER" id="PTHR45954">
    <property type="entry name" value="LD33695P"/>
    <property type="match status" value="1"/>
</dbReference>
<comment type="similarity">
    <text evidence="3">Belongs to the GPSM family.</text>
</comment>
<keyword evidence="8 10" id="KW-0802">TPR repeat</keyword>
<evidence type="ECO:0000256" key="2">
    <source>
        <dbReference type="ARBA" id="ARBA00004496"/>
    </source>
</evidence>
<dbReference type="InterPro" id="IPR019734">
    <property type="entry name" value="TPR_rpt"/>
</dbReference>
<dbReference type="AlphaFoldDB" id="A0A7R9A843"/>
<evidence type="ECO:0000256" key="4">
    <source>
        <dbReference type="ARBA" id="ARBA00022475"/>
    </source>
</evidence>
<comment type="subcellular location">
    <subcellularLocation>
        <location evidence="1">Cell membrane</location>
    </subcellularLocation>
    <subcellularLocation>
        <location evidence="2">Cytoplasm</location>
    </subcellularLocation>
</comment>
<dbReference type="PANTHER" id="PTHR45954:SF1">
    <property type="entry name" value="LD33695P"/>
    <property type="match status" value="1"/>
</dbReference>
<dbReference type="GO" id="GO:0005092">
    <property type="term" value="F:GDP-dissociation inhibitor activity"/>
    <property type="evidence" value="ECO:0007669"/>
    <property type="project" value="TreeGrafter"/>
</dbReference>
<dbReference type="EMBL" id="CAJPEV010001991">
    <property type="protein sequence ID" value="CAG0895218.1"/>
    <property type="molecule type" value="Genomic_DNA"/>
</dbReference>
<dbReference type="Pfam" id="PF02188">
    <property type="entry name" value="GoLoco"/>
    <property type="match status" value="4"/>
</dbReference>
<keyword evidence="6" id="KW-0597">Phosphoprotein</keyword>
<keyword evidence="5" id="KW-0963">Cytoplasm</keyword>
<dbReference type="GO" id="GO:0005886">
    <property type="term" value="C:plasma membrane"/>
    <property type="evidence" value="ECO:0007669"/>
    <property type="project" value="UniProtKB-SubCell"/>
</dbReference>
<feature type="repeat" description="TPR" evidence="10">
    <location>
        <begin position="233"/>
        <end position="266"/>
    </location>
</feature>
<dbReference type="FunFam" id="1.25.40.10:FF:000043">
    <property type="entry name" value="G-protein-signaling modulator 2 isoform X1"/>
    <property type="match status" value="1"/>
</dbReference>
<feature type="repeat" description="TPR" evidence="10">
    <location>
        <begin position="53"/>
        <end position="86"/>
    </location>
</feature>
<keyword evidence="4" id="KW-1003">Cell membrane</keyword>
<dbReference type="Gene3D" id="1.25.40.10">
    <property type="entry name" value="Tetratricopeptide repeat domain"/>
    <property type="match status" value="3"/>
</dbReference>
<evidence type="ECO:0000256" key="7">
    <source>
        <dbReference type="ARBA" id="ARBA00022737"/>
    </source>
</evidence>
<dbReference type="PROSITE" id="PS50877">
    <property type="entry name" value="GOLOCO"/>
    <property type="match status" value="4"/>
</dbReference>
<dbReference type="OrthoDB" id="286233at2759"/>
<keyword evidence="7" id="KW-0677">Repeat</keyword>
<sequence length="656" mass="72252">MATAQAPSSMDNTTCLELALEGERLCKAGDCRAGVAFFEAAIQAGTDDLKTLSAIYSQLGNAYFYLGDYVKAMQFHKHDLTLARTMGDRLGEAKASGNLGNTLKVMGRFEEAIICCKRHLEISRELGDKVGEGRALYNLGNVFHAQGKHLGRMGQQDPGDFPDEVKACLQQAVKYYEDNLNLMVEIGDRAAQGRACGNLGNTHYLLGNFLQAIKYHEERLRIAKEFGDKSAERRAHSNLGNAHVFLGEFEVAAENYKKTLSLAQELGDRAVEAQACYSLGNTYTLLRDYSTAIEYHLKHLKIAEELLDKVGEGRACWSLGNAHAATGDHEKALSYAKRHLEISKEIGDETGQATAQMNVNDLQRALGLPVTECIIDGNGDGEFGTPTRDMRRPRRPSMENMDLLKMTPDVKLGLRQNVNNEDKGDGLMMSLAVLDDRMMDRSDLEDPEQDDFFELLSRFQSKRMDDQRCALKPRSASVPTANGLQSSHDSVAAAGDGLGLKDDLMDLIAGIQGRRLDEQRASLPCLPSLPGLNSHTATGQDIFKRLSVASAASVTEKTFPDDDFFDQLMRCQGTRIEDQRSHLPTRGPTVPDEDFYSLIMRFQSERLDDQRSNLPARRERNGHLPALSSAPPPPSASAPTDPPPGGVSRLLKSVKK</sequence>
<dbReference type="Pfam" id="PF13176">
    <property type="entry name" value="TPR_7"/>
    <property type="match status" value="2"/>
</dbReference>
<proteinExistence type="inferred from homology"/>
<dbReference type="GO" id="GO:0001965">
    <property type="term" value="F:G-protein alpha-subunit binding"/>
    <property type="evidence" value="ECO:0007669"/>
    <property type="project" value="TreeGrafter"/>
</dbReference>
<dbReference type="Pfam" id="PF13424">
    <property type="entry name" value="TPR_12"/>
    <property type="match status" value="3"/>
</dbReference>
<evidence type="ECO:0000313" key="12">
    <source>
        <dbReference type="EMBL" id="CAD7248781.1"/>
    </source>
</evidence>
<gene>
    <name evidence="12" type="ORF">DSTB1V02_LOCUS8589</name>
</gene>
<feature type="region of interest" description="Disordered" evidence="11">
    <location>
        <begin position="607"/>
        <end position="656"/>
    </location>
</feature>
<reference evidence="12" key="1">
    <citation type="submission" date="2020-11" db="EMBL/GenBank/DDBJ databases">
        <authorList>
            <person name="Tran Van P."/>
        </authorList>
    </citation>
    <scope>NUCLEOTIDE SEQUENCE</scope>
</reference>
<dbReference type="SMART" id="SM00390">
    <property type="entry name" value="GoLoco"/>
    <property type="match status" value="4"/>
</dbReference>
<dbReference type="InterPro" id="IPR003109">
    <property type="entry name" value="GoLoco_motif"/>
</dbReference>
<evidence type="ECO:0000256" key="10">
    <source>
        <dbReference type="PROSITE-ProRule" id="PRU00339"/>
    </source>
</evidence>
<dbReference type="GO" id="GO:0005938">
    <property type="term" value="C:cell cortex"/>
    <property type="evidence" value="ECO:0007669"/>
    <property type="project" value="TreeGrafter"/>
</dbReference>